<keyword evidence="2" id="KW-1185">Reference proteome</keyword>
<dbReference type="RefSeq" id="WP_381190366.1">
    <property type="nucleotide sequence ID" value="NZ_JBHSFE010000001.1"/>
</dbReference>
<comment type="caution">
    <text evidence="1">The sequence shown here is derived from an EMBL/GenBank/DDBJ whole genome shotgun (WGS) entry which is preliminary data.</text>
</comment>
<evidence type="ECO:0000313" key="1">
    <source>
        <dbReference type="EMBL" id="MFC4606228.1"/>
    </source>
</evidence>
<evidence type="ECO:0000313" key="2">
    <source>
        <dbReference type="Proteomes" id="UP001595993"/>
    </source>
</evidence>
<dbReference type="Proteomes" id="UP001595993">
    <property type="component" value="Unassembled WGS sequence"/>
</dbReference>
<organism evidence="1 2">
    <name type="scientific">Streptomyces maoxianensis</name>
    <dbReference type="NCBI Taxonomy" id="1459942"/>
    <lineage>
        <taxon>Bacteria</taxon>
        <taxon>Bacillati</taxon>
        <taxon>Actinomycetota</taxon>
        <taxon>Actinomycetes</taxon>
        <taxon>Kitasatosporales</taxon>
        <taxon>Streptomycetaceae</taxon>
        <taxon>Streptomyces</taxon>
    </lineage>
</organism>
<reference evidence="2" key="1">
    <citation type="journal article" date="2019" name="Int. J. Syst. Evol. Microbiol.">
        <title>The Global Catalogue of Microorganisms (GCM) 10K type strain sequencing project: providing services to taxonomists for standard genome sequencing and annotation.</title>
        <authorList>
            <consortium name="The Broad Institute Genomics Platform"/>
            <consortium name="The Broad Institute Genome Sequencing Center for Infectious Disease"/>
            <person name="Wu L."/>
            <person name="Ma J."/>
        </authorList>
    </citation>
    <scope>NUCLEOTIDE SEQUENCE [LARGE SCALE GENOMIC DNA]</scope>
    <source>
        <strain evidence="2">CGMCC 4.7139</strain>
    </source>
</reference>
<dbReference type="EMBL" id="JBHSFE010000001">
    <property type="protein sequence ID" value="MFC4606228.1"/>
    <property type="molecule type" value="Genomic_DNA"/>
</dbReference>
<name>A0ABV9FW56_9ACTN</name>
<accession>A0ABV9FW56</accession>
<gene>
    <name evidence="1" type="ORF">ACFO9E_00050</name>
</gene>
<proteinExistence type="predicted"/>
<protein>
    <submittedName>
        <fullName evidence="1">Uncharacterized protein</fullName>
    </submittedName>
</protein>
<sequence length="75" mass="7229">MADGPQGGGLGLAGAAKEAAAAAVGAGSVPQILVESGRAPLEAFVRQTHQPGMEAEVDFGGVSVRLAAELVTSAG</sequence>